<sequence length="230" mass="26798">MRFTQHLKRLPPPFYPGKPGEGAPVGRYIKNVSLPYSPDHRTPKEETGGYGEHADYMRARVIADERRRSWARFGSLKSKVSVRDLFPSETEYTEELEAEKRWWPELETMKKELHRIESQKASDEAMRQKQIAAAMSQMPKWMNIYKGKTPVKDRTPGIRQKLILEKKKSNADYVVQSLTNEEAIIDLVGKKLDPRSMEYKQYVAKMQLDQKNQKKRKAALKKRGQSTVED</sequence>
<gene>
    <name evidence="15" type="ORF">GSOID_T00023199001</name>
</gene>
<name>E4Z0B5_OIKDI</name>
<keyword evidence="8" id="KW-0687">Ribonucleoprotein</keyword>
<dbReference type="GO" id="GO:0005840">
    <property type="term" value="C:ribosome"/>
    <property type="evidence" value="ECO:0007669"/>
    <property type="project" value="UniProtKB-KW"/>
</dbReference>
<evidence type="ECO:0000256" key="2">
    <source>
        <dbReference type="ARBA" id="ARBA00004173"/>
    </source>
</evidence>
<accession>E4Z0B5</accession>
<dbReference type="InterPro" id="IPR018472">
    <property type="entry name" value="Ribosomal_mL64"/>
</dbReference>
<keyword evidence="6" id="KW-0496">Mitochondrion</keyword>
<evidence type="ECO:0000256" key="14">
    <source>
        <dbReference type="SAM" id="MobiDB-lite"/>
    </source>
</evidence>
<proteinExistence type="inferred from homology"/>
<evidence type="ECO:0000256" key="7">
    <source>
        <dbReference type="ARBA" id="ARBA00023242"/>
    </source>
</evidence>
<keyword evidence="7" id="KW-0539">Nucleus</keyword>
<keyword evidence="9" id="KW-0131">Cell cycle</keyword>
<evidence type="ECO:0000256" key="11">
    <source>
        <dbReference type="ARBA" id="ARBA00035184"/>
    </source>
</evidence>
<organism evidence="15">
    <name type="scientific">Oikopleura dioica</name>
    <name type="common">Tunicate</name>
    <dbReference type="NCBI Taxonomy" id="34765"/>
    <lineage>
        <taxon>Eukaryota</taxon>
        <taxon>Metazoa</taxon>
        <taxon>Chordata</taxon>
        <taxon>Tunicata</taxon>
        <taxon>Appendicularia</taxon>
        <taxon>Copelata</taxon>
        <taxon>Oikopleuridae</taxon>
        <taxon>Oikopleura</taxon>
    </lineage>
</organism>
<feature type="region of interest" description="Disordered" evidence="14">
    <location>
        <begin position="1"/>
        <end position="52"/>
    </location>
</feature>
<dbReference type="PANTHER" id="PTHR31761">
    <property type="entry name" value="GROWTH ARREST AND DNA DAMAGE-INDUCIBLE PROTEINS-INTERACTING PROTEIN 1 GADD45GIP1"/>
    <property type="match status" value="1"/>
</dbReference>
<comment type="subcellular location">
    <subcellularLocation>
        <location evidence="2">Mitochondrion</location>
    </subcellularLocation>
    <subcellularLocation>
        <location evidence="1">Nucleus</location>
    </subcellularLocation>
</comment>
<protein>
    <recommendedName>
        <fullName evidence="11">Large ribosomal subunit protein mL64</fullName>
    </recommendedName>
    <alternativeName>
        <fullName evidence="10">39S ribosomal protein L59, mitochondrial</fullName>
    </alternativeName>
    <alternativeName>
        <fullName evidence="12">Growth arrest and DNA damage-inducible proteins-interacting protein 1</fullName>
    </alternativeName>
</protein>
<dbReference type="AlphaFoldDB" id="E4Z0B5"/>
<evidence type="ECO:0000256" key="13">
    <source>
        <dbReference type="ARBA" id="ARBA00060144"/>
    </source>
</evidence>
<feature type="compositionally biased region" description="Basic residues" evidence="14">
    <location>
        <begin position="213"/>
        <end position="224"/>
    </location>
</feature>
<dbReference type="GO" id="GO:0005634">
    <property type="term" value="C:nucleus"/>
    <property type="evidence" value="ECO:0007669"/>
    <property type="project" value="UniProtKB-SubCell"/>
</dbReference>
<evidence type="ECO:0000256" key="6">
    <source>
        <dbReference type="ARBA" id="ARBA00023128"/>
    </source>
</evidence>
<comment type="similarity">
    <text evidence="3">Belongs to the mitochondrion-specific ribosomal protein mL64 family.</text>
</comment>
<dbReference type="GO" id="GO:0005739">
    <property type="term" value="C:mitochondrion"/>
    <property type="evidence" value="ECO:0007669"/>
    <property type="project" value="UniProtKB-SubCell"/>
</dbReference>
<evidence type="ECO:0000256" key="8">
    <source>
        <dbReference type="ARBA" id="ARBA00023274"/>
    </source>
</evidence>
<evidence type="ECO:0000256" key="3">
    <source>
        <dbReference type="ARBA" id="ARBA00005421"/>
    </source>
</evidence>
<dbReference type="InterPro" id="IPR043035">
    <property type="entry name" value="Ribosomal_mL64_sf"/>
</dbReference>
<keyword evidence="4" id="KW-0689">Ribosomal protein</keyword>
<evidence type="ECO:0000313" key="15">
    <source>
        <dbReference type="EMBL" id="CBY41143.1"/>
    </source>
</evidence>
<dbReference type="Proteomes" id="UP000011014">
    <property type="component" value="Unassembled WGS sequence"/>
</dbReference>
<evidence type="ECO:0000256" key="1">
    <source>
        <dbReference type="ARBA" id="ARBA00004123"/>
    </source>
</evidence>
<dbReference type="Gene3D" id="6.10.280.120">
    <property type="entry name" value="Growth arrest and DNA-damage-inducible proteins-interacting protein 1"/>
    <property type="match status" value="1"/>
</dbReference>
<dbReference type="GO" id="GO:1990904">
    <property type="term" value="C:ribonucleoprotein complex"/>
    <property type="evidence" value="ECO:0007669"/>
    <property type="project" value="UniProtKB-KW"/>
</dbReference>
<keyword evidence="5" id="KW-0175">Coiled coil</keyword>
<evidence type="ECO:0000256" key="9">
    <source>
        <dbReference type="ARBA" id="ARBA00023306"/>
    </source>
</evidence>
<dbReference type="EMBL" id="FN656289">
    <property type="protein sequence ID" value="CBY41143.1"/>
    <property type="molecule type" value="Genomic_DNA"/>
</dbReference>
<dbReference type="PANTHER" id="PTHR31761:SF1">
    <property type="entry name" value="LARGE RIBOSOMAL SUBUNIT PROTEIN ML64"/>
    <property type="match status" value="1"/>
</dbReference>
<reference evidence="15" key="1">
    <citation type="journal article" date="2010" name="Science">
        <title>Plasticity of animal genome architecture unmasked by rapid evolution of a pelagic tunicate.</title>
        <authorList>
            <person name="Denoeud F."/>
            <person name="Henriet S."/>
            <person name="Mungpakdee S."/>
            <person name="Aury J.M."/>
            <person name="Da Silva C."/>
            <person name="Brinkmann H."/>
            <person name="Mikhaleva J."/>
            <person name="Olsen L.C."/>
            <person name="Jubin C."/>
            <person name="Canestro C."/>
            <person name="Bouquet J.M."/>
            <person name="Danks G."/>
            <person name="Poulain J."/>
            <person name="Campsteijn C."/>
            <person name="Adamski M."/>
            <person name="Cross I."/>
            <person name="Yadetie F."/>
            <person name="Muffato M."/>
            <person name="Louis A."/>
            <person name="Butcher S."/>
            <person name="Tsagkogeorga G."/>
            <person name="Konrad A."/>
            <person name="Singh S."/>
            <person name="Jensen M.F."/>
            <person name="Cong E.H."/>
            <person name="Eikeseth-Otteraa H."/>
            <person name="Noel B."/>
            <person name="Anthouard V."/>
            <person name="Porcel B.M."/>
            <person name="Kachouri-Lafond R."/>
            <person name="Nishino A."/>
            <person name="Ugolini M."/>
            <person name="Chourrout P."/>
            <person name="Nishida H."/>
            <person name="Aasland R."/>
            <person name="Huzurbazar S."/>
            <person name="Westhof E."/>
            <person name="Delsuc F."/>
            <person name="Lehrach H."/>
            <person name="Reinhardt R."/>
            <person name="Weissenbach J."/>
            <person name="Roy S.W."/>
            <person name="Artiguenave F."/>
            <person name="Postlethwait J.H."/>
            <person name="Manak J.R."/>
            <person name="Thompson E.M."/>
            <person name="Jaillon O."/>
            <person name="Du Pasquier L."/>
            <person name="Boudinot P."/>
            <person name="Liberles D.A."/>
            <person name="Volff J.N."/>
            <person name="Philippe H."/>
            <person name="Lenhard B."/>
            <person name="Roest Crollius H."/>
            <person name="Wincker P."/>
            <person name="Chourrout D."/>
        </authorList>
    </citation>
    <scope>NUCLEOTIDE SEQUENCE [LARGE SCALE GENOMIC DNA]</scope>
</reference>
<evidence type="ECO:0000256" key="12">
    <source>
        <dbReference type="ARBA" id="ARBA00035485"/>
    </source>
</evidence>
<feature type="compositionally biased region" description="Basic and acidic residues" evidence="14">
    <location>
        <begin position="38"/>
        <end position="52"/>
    </location>
</feature>
<feature type="region of interest" description="Disordered" evidence="14">
    <location>
        <begin position="210"/>
        <end position="230"/>
    </location>
</feature>
<evidence type="ECO:0000256" key="4">
    <source>
        <dbReference type="ARBA" id="ARBA00022980"/>
    </source>
</evidence>
<evidence type="ECO:0000256" key="10">
    <source>
        <dbReference type="ARBA" id="ARBA00030700"/>
    </source>
</evidence>
<comment type="function">
    <text evidence="13">Acts as a negative regulator of G1 to S cell cycle phase progression by inhibiting cyclin-dependent kinases. Inhibitory effects are additive with GADD45 proteins but also occur in the absence of GADD45 proteins. Acts as a repressor of the orphan nuclear receptor NR4A1 by inhibiting AB domain-mediated transcriptional activity. May be involved in the hormone-mediated regulation of NR4A1 transcriptional activity. May play a role in mitochondrial protein synthesis.</text>
</comment>
<evidence type="ECO:0000256" key="5">
    <source>
        <dbReference type="ARBA" id="ARBA00023054"/>
    </source>
</evidence>